<keyword evidence="2" id="KW-1185">Reference proteome</keyword>
<comment type="caution">
    <text evidence="1">The sequence shown here is derived from an EMBL/GenBank/DDBJ whole genome shotgun (WGS) entry which is preliminary data.</text>
</comment>
<evidence type="ECO:0000313" key="1">
    <source>
        <dbReference type="EMBL" id="RBQ22607.1"/>
    </source>
</evidence>
<evidence type="ECO:0000313" key="2">
    <source>
        <dbReference type="Proteomes" id="UP000253099"/>
    </source>
</evidence>
<name>A0A366M986_9EURY</name>
<accession>A0A366M986</accession>
<dbReference type="EMBL" id="NIZT01000059">
    <property type="protein sequence ID" value="RBQ22607.1"/>
    <property type="molecule type" value="Genomic_DNA"/>
</dbReference>
<dbReference type="AlphaFoldDB" id="A0A366M986"/>
<reference evidence="1 2" key="1">
    <citation type="submission" date="2018-06" db="EMBL/GenBank/DDBJ databases">
        <title>Genomic insight into two independent archaeal endosymbiosis events.</title>
        <authorList>
            <person name="Lind A.E."/>
            <person name="Lewis W.H."/>
            <person name="Spang A."/>
            <person name="Guy L."/>
            <person name="Embley M.T."/>
            <person name="Ettema T.J.G."/>
        </authorList>
    </citation>
    <scope>NUCLEOTIDE SEQUENCE [LARGE SCALE GENOMIC DNA]</scope>
    <source>
        <strain evidence="1">NOE</strain>
    </source>
</reference>
<sequence length="73" mass="8557">MKEDWKLLEIVLKYNIISNNLKEGFLAKSDNTLIKGNLIYTNSRIKPKFSAIYFKGNHNSFHYNISKRIFSMG</sequence>
<dbReference type="Proteomes" id="UP000253099">
    <property type="component" value="Unassembled WGS sequence"/>
</dbReference>
<evidence type="ECO:0008006" key="3">
    <source>
        <dbReference type="Google" id="ProtNLM"/>
    </source>
</evidence>
<protein>
    <recommendedName>
        <fullName evidence="3">Type I restriction modification DNA specificity domain-containing protein</fullName>
    </recommendedName>
</protein>
<gene>
    <name evidence="1" type="ORF">ALNOE001_18580</name>
</gene>
<organism evidence="1 2">
    <name type="scientific">Candidatus Methanobinarius endosymbioticus</name>
    <dbReference type="NCBI Taxonomy" id="2006182"/>
    <lineage>
        <taxon>Archaea</taxon>
        <taxon>Methanobacteriati</taxon>
        <taxon>Methanobacteriota</taxon>
        <taxon>Methanomada group</taxon>
        <taxon>Methanobacteria</taxon>
        <taxon>Methanobacteriales</taxon>
        <taxon>Methanobacteriaceae</taxon>
        <taxon>Candidatus Methanobinarius</taxon>
    </lineage>
</organism>
<proteinExistence type="predicted"/>